<comment type="caution">
    <text evidence="2">The sequence shown here is derived from an EMBL/GenBank/DDBJ whole genome shotgun (WGS) entry which is preliminary data.</text>
</comment>
<keyword evidence="3" id="KW-1185">Reference proteome</keyword>
<evidence type="ECO:0000256" key="1">
    <source>
        <dbReference type="SAM" id="MobiDB-lite"/>
    </source>
</evidence>
<feature type="region of interest" description="Disordered" evidence="1">
    <location>
        <begin position="58"/>
        <end position="88"/>
    </location>
</feature>
<accession>A0A5B7DQS6</accession>
<sequence>MVYRSGQSSPPFTAACLPFPTPAAPRQHHSTGEARTGCMLILVEVLFQTHSKTRHLVDNGHLLAEEDEEEKKNIKKKKKKKKKKKRKE</sequence>
<feature type="compositionally biased region" description="Basic residues" evidence="1">
    <location>
        <begin position="73"/>
        <end position="88"/>
    </location>
</feature>
<evidence type="ECO:0000313" key="3">
    <source>
        <dbReference type="Proteomes" id="UP000324222"/>
    </source>
</evidence>
<feature type="region of interest" description="Disordered" evidence="1">
    <location>
        <begin position="1"/>
        <end position="32"/>
    </location>
</feature>
<dbReference type="PROSITE" id="PS51257">
    <property type="entry name" value="PROKAR_LIPOPROTEIN"/>
    <property type="match status" value="1"/>
</dbReference>
<organism evidence="2 3">
    <name type="scientific">Portunus trituberculatus</name>
    <name type="common">Swimming crab</name>
    <name type="synonym">Neptunus trituberculatus</name>
    <dbReference type="NCBI Taxonomy" id="210409"/>
    <lineage>
        <taxon>Eukaryota</taxon>
        <taxon>Metazoa</taxon>
        <taxon>Ecdysozoa</taxon>
        <taxon>Arthropoda</taxon>
        <taxon>Crustacea</taxon>
        <taxon>Multicrustacea</taxon>
        <taxon>Malacostraca</taxon>
        <taxon>Eumalacostraca</taxon>
        <taxon>Eucarida</taxon>
        <taxon>Decapoda</taxon>
        <taxon>Pleocyemata</taxon>
        <taxon>Brachyura</taxon>
        <taxon>Eubrachyura</taxon>
        <taxon>Portunoidea</taxon>
        <taxon>Portunidae</taxon>
        <taxon>Portuninae</taxon>
        <taxon>Portunus</taxon>
    </lineage>
</organism>
<evidence type="ECO:0000313" key="2">
    <source>
        <dbReference type="EMBL" id="MPC23748.1"/>
    </source>
</evidence>
<feature type="compositionally biased region" description="Polar residues" evidence="1">
    <location>
        <begin position="1"/>
        <end position="11"/>
    </location>
</feature>
<name>A0A5B7DQS6_PORTR</name>
<reference evidence="2 3" key="1">
    <citation type="submission" date="2019-05" db="EMBL/GenBank/DDBJ databases">
        <title>Another draft genome of Portunus trituberculatus and its Hox gene families provides insights of decapod evolution.</title>
        <authorList>
            <person name="Jeong J.-H."/>
            <person name="Song I."/>
            <person name="Kim S."/>
            <person name="Choi T."/>
            <person name="Kim D."/>
            <person name="Ryu S."/>
            <person name="Kim W."/>
        </authorList>
    </citation>
    <scope>NUCLEOTIDE SEQUENCE [LARGE SCALE GENOMIC DNA]</scope>
    <source>
        <tissue evidence="2">Muscle</tissue>
    </source>
</reference>
<dbReference type="EMBL" id="VSRR010001246">
    <property type="protein sequence ID" value="MPC23748.1"/>
    <property type="molecule type" value="Genomic_DNA"/>
</dbReference>
<dbReference type="AlphaFoldDB" id="A0A5B7DQS6"/>
<proteinExistence type="predicted"/>
<protein>
    <submittedName>
        <fullName evidence="2">Uncharacterized protein</fullName>
    </submittedName>
</protein>
<dbReference type="Proteomes" id="UP000324222">
    <property type="component" value="Unassembled WGS sequence"/>
</dbReference>
<gene>
    <name evidence="2" type="ORF">E2C01_016809</name>
</gene>